<sequence length="280" mass="29791">MAVRFHPPPERPPPAAPPAPALPEHDIVVNGATITAREIAAEMQHHPAESAEAAWNLAAQALVVRRLLRDAAAAHGLDPEDDDSLDALLAAEVRVPEPDEDAARRWHAAHPERFGAPDLWEASHILIAADPEDGEARVIAEARARDLLAQVQADPECLAALARAHSDCPSREQGGHLGQVARGTTVPEFEAALASLSPGEVCPTVVASRYGMHVVRLHAHAPATRMPFEAVAGRVIADLRALSWREGVRHYIAVLASRARIEGFDLGGIAGARADGPLVN</sequence>
<dbReference type="InterPro" id="IPR046357">
    <property type="entry name" value="PPIase_dom_sf"/>
</dbReference>
<evidence type="ECO:0000256" key="7">
    <source>
        <dbReference type="ARBA" id="ARBA00031484"/>
    </source>
</evidence>
<evidence type="ECO:0000259" key="10">
    <source>
        <dbReference type="PROSITE" id="PS50198"/>
    </source>
</evidence>
<name>A0A840XPN6_9PROT</name>
<dbReference type="Gene3D" id="3.10.50.40">
    <property type="match status" value="1"/>
</dbReference>
<evidence type="ECO:0000256" key="6">
    <source>
        <dbReference type="ARBA" id="ARBA00030642"/>
    </source>
</evidence>
<protein>
    <recommendedName>
        <fullName evidence="4">Parvulin-like PPIase</fullName>
        <ecNumber evidence="3">5.2.1.8</ecNumber>
    </recommendedName>
    <alternativeName>
        <fullName evidence="6">Peptidyl-prolyl cis-trans isomerase plp</fullName>
    </alternativeName>
    <alternativeName>
        <fullName evidence="7">Rotamase plp</fullName>
    </alternativeName>
</protein>
<accession>A0A840XPN6</accession>
<evidence type="ECO:0000313" key="11">
    <source>
        <dbReference type="EMBL" id="MBB5690568.1"/>
    </source>
</evidence>
<proteinExistence type="inferred from homology"/>
<dbReference type="SUPFAM" id="SSF54534">
    <property type="entry name" value="FKBP-like"/>
    <property type="match status" value="1"/>
</dbReference>
<evidence type="ECO:0000313" key="12">
    <source>
        <dbReference type="Proteomes" id="UP000562254"/>
    </source>
</evidence>
<dbReference type="PANTHER" id="PTHR47245">
    <property type="entry name" value="PEPTIDYLPROLYL ISOMERASE"/>
    <property type="match status" value="1"/>
</dbReference>
<comment type="caution">
    <text evidence="11">The sequence shown here is derived from an EMBL/GenBank/DDBJ whole genome shotgun (WGS) entry which is preliminary data.</text>
</comment>
<dbReference type="PANTHER" id="PTHR47245:SF2">
    <property type="entry name" value="PEPTIDYL-PROLYL CIS-TRANS ISOMERASE HP_0175-RELATED"/>
    <property type="match status" value="1"/>
</dbReference>
<feature type="domain" description="PpiC" evidence="10">
    <location>
        <begin position="117"/>
        <end position="219"/>
    </location>
</feature>
<dbReference type="GO" id="GO:0003755">
    <property type="term" value="F:peptidyl-prolyl cis-trans isomerase activity"/>
    <property type="evidence" value="ECO:0007669"/>
    <property type="project" value="UniProtKB-KW"/>
</dbReference>
<dbReference type="Pfam" id="PF00639">
    <property type="entry name" value="Rotamase"/>
    <property type="match status" value="1"/>
</dbReference>
<comment type="catalytic activity">
    <reaction evidence="1">
        <text>[protein]-peptidylproline (omega=180) = [protein]-peptidylproline (omega=0)</text>
        <dbReference type="Rhea" id="RHEA:16237"/>
        <dbReference type="Rhea" id="RHEA-COMP:10747"/>
        <dbReference type="Rhea" id="RHEA-COMP:10748"/>
        <dbReference type="ChEBI" id="CHEBI:83833"/>
        <dbReference type="ChEBI" id="CHEBI:83834"/>
        <dbReference type="EC" id="5.2.1.8"/>
    </reaction>
</comment>
<organism evidence="11 12">
    <name type="scientific">Neoroseomonas alkaliterrae</name>
    <dbReference type="NCBI Taxonomy" id="1452450"/>
    <lineage>
        <taxon>Bacteria</taxon>
        <taxon>Pseudomonadati</taxon>
        <taxon>Pseudomonadota</taxon>
        <taxon>Alphaproteobacteria</taxon>
        <taxon>Acetobacterales</taxon>
        <taxon>Acetobacteraceae</taxon>
        <taxon>Neoroseomonas</taxon>
    </lineage>
</organism>
<evidence type="ECO:0000256" key="2">
    <source>
        <dbReference type="ARBA" id="ARBA00007656"/>
    </source>
</evidence>
<reference evidence="11 12" key="1">
    <citation type="submission" date="2020-08" db="EMBL/GenBank/DDBJ databases">
        <title>Genomic Encyclopedia of Type Strains, Phase IV (KMG-IV): sequencing the most valuable type-strain genomes for metagenomic binning, comparative biology and taxonomic classification.</title>
        <authorList>
            <person name="Goeker M."/>
        </authorList>
    </citation>
    <scope>NUCLEOTIDE SEQUENCE [LARGE SCALE GENOMIC DNA]</scope>
    <source>
        <strain evidence="11 12">DSM 25895</strain>
    </source>
</reference>
<evidence type="ECO:0000256" key="4">
    <source>
        <dbReference type="ARBA" id="ARBA00018370"/>
    </source>
</evidence>
<evidence type="ECO:0000256" key="3">
    <source>
        <dbReference type="ARBA" id="ARBA00013194"/>
    </source>
</evidence>
<dbReference type="SUPFAM" id="SSF109998">
    <property type="entry name" value="Triger factor/SurA peptide-binding domain-like"/>
    <property type="match status" value="1"/>
</dbReference>
<keyword evidence="12" id="KW-1185">Reference proteome</keyword>
<keyword evidence="5 8" id="KW-0697">Rotamase</keyword>
<evidence type="ECO:0000256" key="5">
    <source>
        <dbReference type="ARBA" id="ARBA00023110"/>
    </source>
</evidence>
<dbReference type="InterPro" id="IPR050245">
    <property type="entry name" value="PrsA_foldase"/>
</dbReference>
<evidence type="ECO:0000256" key="1">
    <source>
        <dbReference type="ARBA" id="ARBA00000971"/>
    </source>
</evidence>
<dbReference type="PROSITE" id="PS50198">
    <property type="entry name" value="PPIC_PPIASE_2"/>
    <property type="match status" value="1"/>
</dbReference>
<dbReference type="Proteomes" id="UP000562254">
    <property type="component" value="Unassembled WGS sequence"/>
</dbReference>
<feature type="compositionally biased region" description="Pro residues" evidence="9">
    <location>
        <begin position="10"/>
        <end position="21"/>
    </location>
</feature>
<keyword evidence="8 11" id="KW-0413">Isomerase</keyword>
<dbReference type="EMBL" id="JACIJE010000007">
    <property type="protein sequence ID" value="MBB5690568.1"/>
    <property type="molecule type" value="Genomic_DNA"/>
</dbReference>
<comment type="similarity">
    <text evidence="2">Belongs to the PpiC/parvulin rotamase family.</text>
</comment>
<dbReference type="RefSeq" id="WP_184485485.1">
    <property type="nucleotide sequence ID" value="NZ_JAAEDJ010000032.1"/>
</dbReference>
<evidence type="ECO:0000256" key="9">
    <source>
        <dbReference type="SAM" id="MobiDB-lite"/>
    </source>
</evidence>
<gene>
    <name evidence="11" type="ORF">FHS88_002703</name>
</gene>
<feature type="region of interest" description="Disordered" evidence="9">
    <location>
        <begin position="1"/>
        <end position="24"/>
    </location>
</feature>
<dbReference type="InterPro" id="IPR000297">
    <property type="entry name" value="PPIase_PpiC"/>
</dbReference>
<dbReference type="AlphaFoldDB" id="A0A840XPN6"/>
<dbReference type="EC" id="5.2.1.8" evidence="3"/>
<dbReference type="InterPro" id="IPR027304">
    <property type="entry name" value="Trigger_fact/SurA_dom_sf"/>
</dbReference>
<evidence type="ECO:0000256" key="8">
    <source>
        <dbReference type="PROSITE-ProRule" id="PRU00278"/>
    </source>
</evidence>